<name>A0ABT3JSW1_9XANT</name>
<feature type="signal peptide" evidence="2">
    <location>
        <begin position="1"/>
        <end position="24"/>
    </location>
</feature>
<comment type="caution">
    <text evidence="3">The sequence shown here is derived from an EMBL/GenBank/DDBJ whole genome shotgun (WGS) entry which is preliminary data.</text>
</comment>
<dbReference type="NCBIfam" id="NF033807">
    <property type="entry name" value="CopL_fam"/>
    <property type="match status" value="1"/>
</dbReference>
<feature type="compositionally biased region" description="Low complexity" evidence="1">
    <location>
        <begin position="33"/>
        <end position="43"/>
    </location>
</feature>
<evidence type="ECO:0000256" key="2">
    <source>
        <dbReference type="SAM" id="SignalP"/>
    </source>
</evidence>
<gene>
    <name evidence="3" type="ORF">OK345_03570</name>
</gene>
<evidence type="ECO:0000256" key="1">
    <source>
        <dbReference type="SAM" id="MobiDB-lite"/>
    </source>
</evidence>
<dbReference type="Proteomes" id="UP001209922">
    <property type="component" value="Unassembled WGS sequence"/>
</dbReference>
<evidence type="ECO:0000313" key="4">
    <source>
        <dbReference type="Proteomes" id="UP001209922"/>
    </source>
</evidence>
<organism evidence="3 4">
    <name type="scientific">Xanthomonas chitinilytica</name>
    <dbReference type="NCBI Taxonomy" id="2989819"/>
    <lineage>
        <taxon>Bacteria</taxon>
        <taxon>Pseudomonadati</taxon>
        <taxon>Pseudomonadota</taxon>
        <taxon>Gammaproteobacteria</taxon>
        <taxon>Lysobacterales</taxon>
        <taxon>Lysobacteraceae</taxon>
        <taxon>Xanthomonas</taxon>
    </lineage>
</organism>
<feature type="chain" id="PRO_5046468180" evidence="2">
    <location>
        <begin position="25"/>
        <end position="125"/>
    </location>
</feature>
<sequence>MSHPLPRLLLCLLLIANAIAGAWAATAMAMPMAAQAPTTAEPAGSAPCHGMATDSAGDAASHDRDATPMACSDGQHCDCLQYGSLLLPPVLPLLARIPPATLQPAPAGDHRSPAPRQPVRPPIAA</sequence>
<reference evidence="3 4" key="1">
    <citation type="submission" date="2022-10" db="EMBL/GenBank/DDBJ databases">
        <title>Xanthomonas sp. H13-6.</title>
        <authorList>
            <person name="Liu X."/>
            <person name="Deng Z."/>
            <person name="Jiang Y."/>
            <person name="Yu T."/>
            <person name="Ai J."/>
        </authorList>
    </citation>
    <scope>NUCLEOTIDE SEQUENCE [LARGE SCALE GENOMIC DNA]</scope>
    <source>
        <strain evidence="3 4">H13-6</strain>
    </source>
</reference>
<proteinExistence type="predicted"/>
<dbReference type="RefSeq" id="WP_265126531.1">
    <property type="nucleotide sequence ID" value="NZ_JAPCHY010000002.1"/>
</dbReference>
<dbReference type="EMBL" id="JAPCHY010000002">
    <property type="protein sequence ID" value="MCW4471584.1"/>
    <property type="molecule type" value="Genomic_DNA"/>
</dbReference>
<dbReference type="InterPro" id="IPR048034">
    <property type="entry name" value="CopL-like"/>
</dbReference>
<feature type="region of interest" description="Disordered" evidence="1">
    <location>
        <begin position="101"/>
        <end position="125"/>
    </location>
</feature>
<feature type="region of interest" description="Disordered" evidence="1">
    <location>
        <begin position="33"/>
        <end position="70"/>
    </location>
</feature>
<keyword evidence="4" id="KW-1185">Reference proteome</keyword>
<keyword evidence="2" id="KW-0732">Signal</keyword>
<protein>
    <submittedName>
        <fullName evidence="3">CopL family metal-binding regulatory protein</fullName>
    </submittedName>
</protein>
<feature type="compositionally biased region" description="Pro residues" evidence="1">
    <location>
        <begin position="115"/>
        <end position="125"/>
    </location>
</feature>
<evidence type="ECO:0000313" key="3">
    <source>
        <dbReference type="EMBL" id="MCW4471584.1"/>
    </source>
</evidence>
<accession>A0ABT3JSW1</accession>